<name>A0A8J6K525_ELECQ</name>
<dbReference type="GO" id="GO:0021686">
    <property type="term" value="P:cerebellar granular layer maturation"/>
    <property type="evidence" value="ECO:0007669"/>
    <property type="project" value="TreeGrafter"/>
</dbReference>
<protein>
    <recommendedName>
        <fullName evidence="5">Cell cycle exit and neuronal differentiation protein 1</fullName>
    </recommendedName>
</protein>
<feature type="compositionally biased region" description="Polar residues" evidence="1">
    <location>
        <begin position="30"/>
        <end position="44"/>
    </location>
</feature>
<keyword evidence="2" id="KW-0472">Membrane</keyword>
<evidence type="ECO:0000313" key="4">
    <source>
        <dbReference type="Proteomes" id="UP000770717"/>
    </source>
</evidence>
<feature type="compositionally biased region" description="Basic and acidic residues" evidence="1">
    <location>
        <begin position="1"/>
        <end position="15"/>
    </location>
</feature>
<feature type="region of interest" description="Disordered" evidence="1">
    <location>
        <begin position="1"/>
        <end position="87"/>
    </location>
</feature>
<dbReference type="Pfam" id="PF15677">
    <property type="entry name" value="CEND1"/>
    <property type="match status" value="1"/>
</dbReference>
<keyword evidence="4" id="KW-1185">Reference proteome</keyword>
<feature type="transmembrane region" description="Helical" evidence="2">
    <location>
        <begin position="94"/>
        <end position="115"/>
    </location>
</feature>
<sequence>MEAKPRTTSLKKTDKGSPAPGGDKKEGSVKEQSNPTPKKTTTGDTAAVNHESSKPTLPEPQGPPATTESKSNGEEQEASNGAAEGSGFEGLKPILVAAGVAVAAIAVIVGVVFLARKK</sequence>
<evidence type="ECO:0000256" key="1">
    <source>
        <dbReference type="SAM" id="MobiDB-lite"/>
    </source>
</evidence>
<dbReference type="PANTHER" id="PTHR36683:SF1">
    <property type="entry name" value="CELL CYCLE EXIT AND NEURONAL DIFFERENTIATION PROTEIN 1"/>
    <property type="match status" value="1"/>
</dbReference>
<dbReference type="InterPro" id="IPR020162">
    <property type="entry name" value="Cend1"/>
</dbReference>
<keyword evidence="2" id="KW-1133">Transmembrane helix</keyword>
<gene>
    <name evidence="3" type="ORF">GDO78_003811</name>
</gene>
<dbReference type="EMBL" id="WNTK01000012">
    <property type="protein sequence ID" value="KAG9475609.1"/>
    <property type="molecule type" value="Genomic_DNA"/>
</dbReference>
<keyword evidence="2" id="KW-0812">Transmembrane</keyword>
<proteinExistence type="predicted"/>
<comment type="caution">
    <text evidence="3">The sequence shown here is derived from an EMBL/GenBank/DDBJ whole genome shotgun (WGS) entry which is preliminary data.</text>
</comment>
<evidence type="ECO:0008006" key="5">
    <source>
        <dbReference type="Google" id="ProtNLM"/>
    </source>
</evidence>
<organism evidence="3 4">
    <name type="scientific">Eleutherodactylus coqui</name>
    <name type="common">Puerto Rican coqui</name>
    <dbReference type="NCBI Taxonomy" id="57060"/>
    <lineage>
        <taxon>Eukaryota</taxon>
        <taxon>Metazoa</taxon>
        <taxon>Chordata</taxon>
        <taxon>Craniata</taxon>
        <taxon>Vertebrata</taxon>
        <taxon>Euteleostomi</taxon>
        <taxon>Amphibia</taxon>
        <taxon>Batrachia</taxon>
        <taxon>Anura</taxon>
        <taxon>Neobatrachia</taxon>
        <taxon>Hyloidea</taxon>
        <taxon>Eleutherodactylidae</taxon>
        <taxon>Eleutherodactylinae</taxon>
        <taxon>Eleutherodactylus</taxon>
        <taxon>Eleutherodactylus</taxon>
    </lineage>
</organism>
<dbReference type="GO" id="GO:0021933">
    <property type="term" value="P:radial glia guided migration of cerebellar granule cell"/>
    <property type="evidence" value="ECO:0007669"/>
    <property type="project" value="TreeGrafter"/>
</dbReference>
<dbReference type="AlphaFoldDB" id="A0A8J6K525"/>
<dbReference type="OrthoDB" id="9897715at2759"/>
<accession>A0A8J6K525</accession>
<evidence type="ECO:0000256" key="2">
    <source>
        <dbReference type="SAM" id="Phobius"/>
    </source>
</evidence>
<dbReference type="PANTHER" id="PTHR36683">
    <property type="entry name" value="CELL CYCLE EXIT AND NEURONAL DIFFERENTIATION PROTEIN 1"/>
    <property type="match status" value="1"/>
</dbReference>
<evidence type="ECO:0000313" key="3">
    <source>
        <dbReference type="EMBL" id="KAG9475609.1"/>
    </source>
</evidence>
<dbReference type="Proteomes" id="UP000770717">
    <property type="component" value="Unassembled WGS sequence"/>
</dbReference>
<reference evidence="3" key="1">
    <citation type="thesis" date="2020" institute="ProQuest LLC" country="789 East Eisenhower Parkway, Ann Arbor, MI, USA">
        <title>Comparative Genomics and Chromosome Evolution.</title>
        <authorList>
            <person name="Mudd A.B."/>
        </authorList>
    </citation>
    <scope>NUCLEOTIDE SEQUENCE</scope>
    <source>
        <strain evidence="3">HN-11 Male</strain>
        <tissue evidence="3">Kidney and liver</tissue>
    </source>
</reference>
<dbReference type="GO" id="GO:0021702">
    <property type="term" value="P:cerebellar Purkinje cell differentiation"/>
    <property type="evidence" value="ECO:0007669"/>
    <property type="project" value="TreeGrafter"/>
</dbReference>